<evidence type="ECO:0000256" key="5">
    <source>
        <dbReference type="ARBA" id="ARBA00022723"/>
    </source>
</evidence>
<feature type="region of interest" description="Disordered" evidence="15">
    <location>
        <begin position="78"/>
        <end position="178"/>
    </location>
</feature>
<dbReference type="GO" id="GO:0048257">
    <property type="term" value="F:3'-flap endonuclease activity"/>
    <property type="evidence" value="ECO:0007669"/>
    <property type="project" value="TreeGrafter"/>
</dbReference>
<evidence type="ECO:0000256" key="7">
    <source>
        <dbReference type="ARBA" id="ARBA00022763"/>
    </source>
</evidence>
<dbReference type="EMBL" id="MU167212">
    <property type="protein sequence ID" value="KAG0151560.1"/>
    <property type="molecule type" value="Genomic_DNA"/>
</dbReference>
<evidence type="ECO:0000256" key="14">
    <source>
        <dbReference type="RuleBase" id="RU369042"/>
    </source>
</evidence>
<dbReference type="CDD" id="cd21036">
    <property type="entry name" value="WH_MUS81"/>
    <property type="match status" value="1"/>
</dbReference>
<evidence type="ECO:0000256" key="13">
    <source>
        <dbReference type="ARBA" id="ARBA00023254"/>
    </source>
</evidence>
<dbReference type="InterPro" id="IPR033309">
    <property type="entry name" value="Mus81"/>
</dbReference>
<evidence type="ECO:0000256" key="11">
    <source>
        <dbReference type="ARBA" id="ARBA00023204"/>
    </source>
</evidence>
<feature type="compositionally biased region" description="Polar residues" evidence="15">
    <location>
        <begin position="315"/>
        <end position="326"/>
    </location>
</feature>
<dbReference type="InterPro" id="IPR010996">
    <property type="entry name" value="HHH_MUS81"/>
</dbReference>
<comment type="caution">
    <text evidence="17">The sequence shown here is derived from an EMBL/GenBank/DDBJ whole genome shotgun (WGS) entry which is preliminary data.</text>
</comment>
<feature type="domain" description="ERCC4" evidence="16">
    <location>
        <begin position="570"/>
        <end position="677"/>
    </location>
</feature>
<name>A0A9P6NQK5_9BASI</name>
<keyword evidence="11 14" id="KW-0234">DNA repair</keyword>
<evidence type="ECO:0000256" key="1">
    <source>
        <dbReference type="ARBA" id="ARBA00001946"/>
    </source>
</evidence>
<dbReference type="GO" id="GO:0048476">
    <property type="term" value="C:Holliday junction resolvase complex"/>
    <property type="evidence" value="ECO:0007669"/>
    <property type="project" value="UniProtKB-UniRule"/>
</dbReference>
<organism evidence="17 18">
    <name type="scientific">Cronartium quercuum f. sp. fusiforme G11</name>
    <dbReference type="NCBI Taxonomy" id="708437"/>
    <lineage>
        <taxon>Eukaryota</taxon>
        <taxon>Fungi</taxon>
        <taxon>Dikarya</taxon>
        <taxon>Basidiomycota</taxon>
        <taxon>Pucciniomycotina</taxon>
        <taxon>Pucciniomycetes</taxon>
        <taxon>Pucciniales</taxon>
        <taxon>Coleosporiaceae</taxon>
        <taxon>Cronartium</taxon>
    </lineage>
</organism>
<dbReference type="InterPro" id="IPR047417">
    <property type="entry name" value="WHD_MUS81"/>
</dbReference>
<dbReference type="GO" id="GO:0031573">
    <property type="term" value="P:mitotic intra-S DNA damage checkpoint signaling"/>
    <property type="evidence" value="ECO:0007669"/>
    <property type="project" value="TreeGrafter"/>
</dbReference>
<comment type="cofactor">
    <cofactor evidence="1 14">
        <name>Mg(2+)</name>
        <dbReference type="ChEBI" id="CHEBI:18420"/>
    </cofactor>
</comment>
<reference evidence="17" key="1">
    <citation type="submission" date="2013-11" db="EMBL/GenBank/DDBJ databases">
        <title>Genome sequence of the fusiform rust pathogen reveals effectors for host alternation and coevolution with pine.</title>
        <authorList>
            <consortium name="DOE Joint Genome Institute"/>
            <person name="Smith K."/>
            <person name="Pendleton A."/>
            <person name="Kubisiak T."/>
            <person name="Anderson C."/>
            <person name="Salamov A."/>
            <person name="Aerts A."/>
            <person name="Riley R."/>
            <person name="Clum A."/>
            <person name="Lindquist E."/>
            <person name="Ence D."/>
            <person name="Campbell M."/>
            <person name="Kronenberg Z."/>
            <person name="Feau N."/>
            <person name="Dhillon B."/>
            <person name="Hamelin R."/>
            <person name="Burleigh J."/>
            <person name="Smith J."/>
            <person name="Yandell M."/>
            <person name="Nelson C."/>
            <person name="Grigoriev I."/>
            <person name="Davis J."/>
        </authorList>
    </citation>
    <scope>NUCLEOTIDE SEQUENCE</scope>
    <source>
        <strain evidence="17">G11</strain>
    </source>
</reference>
<keyword evidence="9 14" id="KW-0460">Magnesium</keyword>
<evidence type="ECO:0000313" key="18">
    <source>
        <dbReference type="Proteomes" id="UP000886653"/>
    </source>
</evidence>
<dbReference type="Gene3D" id="1.10.10.10">
    <property type="entry name" value="Winged helix-like DNA-binding domain superfamily/Winged helix DNA-binding domain"/>
    <property type="match status" value="1"/>
</dbReference>
<evidence type="ECO:0000256" key="10">
    <source>
        <dbReference type="ARBA" id="ARBA00023172"/>
    </source>
</evidence>
<dbReference type="GO" id="GO:0000727">
    <property type="term" value="P:double-strand break repair via break-induced replication"/>
    <property type="evidence" value="ECO:0007669"/>
    <property type="project" value="UniProtKB-UniRule"/>
</dbReference>
<dbReference type="GO" id="GO:0008821">
    <property type="term" value="F:crossover junction DNA endonuclease activity"/>
    <property type="evidence" value="ECO:0007669"/>
    <property type="project" value="UniProtKB-UniRule"/>
</dbReference>
<proteinExistence type="inferred from homology"/>
<evidence type="ECO:0000256" key="2">
    <source>
        <dbReference type="ARBA" id="ARBA00004123"/>
    </source>
</evidence>
<feature type="compositionally biased region" description="Polar residues" evidence="15">
    <location>
        <begin position="472"/>
        <end position="490"/>
    </location>
</feature>
<keyword evidence="4 14" id="KW-0540">Nuclease</keyword>
<dbReference type="InterPro" id="IPR011335">
    <property type="entry name" value="Restrct_endonuc-II-like"/>
</dbReference>
<feature type="compositionally biased region" description="Polar residues" evidence="15">
    <location>
        <begin position="338"/>
        <end position="361"/>
    </location>
</feature>
<keyword evidence="10 14" id="KW-0233">DNA recombination</keyword>
<keyword evidence="12 14" id="KW-0539">Nucleus</keyword>
<dbReference type="GO" id="GO:0046872">
    <property type="term" value="F:metal ion binding"/>
    <property type="evidence" value="ECO:0007669"/>
    <property type="project" value="UniProtKB-UniRule"/>
</dbReference>
<evidence type="ECO:0000256" key="9">
    <source>
        <dbReference type="ARBA" id="ARBA00022842"/>
    </source>
</evidence>
<evidence type="ECO:0000256" key="8">
    <source>
        <dbReference type="ARBA" id="ARBA00022801"/>
    </source>
</evidence>
<dbReference type="SMART" id="SM00891">
    <property type="entry name" value="ERCC4"/>
    <property type="match status" value="1"/>
</dbReference>
<dbReference type="Gene3D" id="3.40.50.10130">
    <property type="match status" value="1"/>
</dbReference>
<dbReference type="InterPro" id="IPR006166">
    <property type="entry name" value="ERCC4_domain"/>
</dbReference>
<keyword evidence="18" id="KW-1185">Reference proteome</keyword>
<dbReference type="GO" id="GO:0006308">
    <property type="term" value="P:DNA catabolic process"/>
    <property type="evidence" value="ECO:0007669"/>
    <property type="project" value="UniProtKB-UniRule"/>
</dbReference>
<dbReference type="SUPFAM" id="SSF52980">
    <property type="entry name" value="Restriction endonuclease-like"/>
    <property type="match status" value="1"/>
</dbReference>
<feature type="region of interest" description="Disordered" evidence="15">
    <location>
        <begin position="308"/>
        <end position="366"/>
    </location>
</feature>
<evidence type="ECO:0000256" key="6">
    <source>
        <dbReference type="ARBA" id="ARBA00022759"/>
    </source>
</evidence>
<evidence type="ECO:0000313" key="17">
    <source>
        <dbReference type="EMBL" id="KAG0151560.1"/>
    </source>
</evidence>
<keyword evidence="6 14" id="KW-0255">Endonuclease</keyword>
<evidence type="ECO:0000256" key="15">
    <source>
        <dbReference type="SAM" id="MobiDB-lite"/>
    </source>
</evidence>
<evidence type="ECO:0000259" key="16">
    <source>
        <dbReference type="SMART" id="SM00891"/>
    </source>
</evidence>
<evidence type="ECO:0000256" key="3">
    <source>
        <dbReference type="ARBA" id="ARBA00010015"/>
    </source>
</evidence>
<dbReference type="CDD" id="cd20074">
    <property type="entry name" value="XPF_nuclease_Mus81"/>
    <property type="match status" value="1"/>
</dbReference>
<dbReference type="InterPro" id="IPR027421">
    <property type="entry name" value="DNA_pol_lamdba_lyase_dom_sf"/>
</dbReference>
<dbReference type="GO" id="GO:0003677">
    <property type="term" value="F:DNA binding"/>
    <property type="evidence" value="ECO:0007669"/>
    <property type="project" value="UniProtKB-UniRule"/>
</dbReference>
<dbReference type="PANTHER" id="PTHR13451:SF0">
    <property type="entry name" value="CROSSOVER JUNCTION ENDONUCLEASE MUS81"/>
    <property type="match status" value="1"/>
</dbReference>
<feature type="region of interest" description="Disordered" evidence="15">
    <location>
        <begin position="472"/>
        <end position="535"/>
    </location>
</feature>
<dbReference type="Pfam" id="PF02732">
    <property type="entry name" value="ERCC4"/>
    <property type="match status" value="1"/>
</dbReference>
<dbReference type="Gene3D" id="1.10.150.110">
    <property type="entry name" value="DNA polymerase beta, N-terminal domain-like"/>
    <property type="match status" value="1"/>
</dbReference>
<dbReference type="OrthoDB" id="5963188at2759"/>
<dbReference type="SUPFAM" id="SSF47802">
    <property type="entry name" value="DNA polymerase beta, N-terminal domain-like"/>
    <property type="match status" value="1"/>
</dbReference>
<feature type="compositionally biased region" description="Basic and acidic residues" evidence="15">
    <location>
        <begin position="491"/>
        <end position="501"/>
    </location>
</feature>
<keyword evidence="7 14" id="KW-0227">DNA damage</keyword>
<dbReference type="Pfam" id="PF14716">
    <property type="entry name" value="HHH_8"/>
    <property type="match status" value="1"/>
</dbReference>
<comment type="function">
    <text evidence="14">Interacts with EME1 to form a DNA structure-specific endonuclease with substrate preference for branched DNA structures with a 5'-end at the branch nick. Typical substrates include 3'-flap structures, D-loops, replication forks and nicked Holliday junctions. May be required in mitosis for the processing of stalled or collapsed replication fork intermediates. May be required in meiosis for the repair of meiosis-specific double strand breaks subsequent to single-end invasion (SEI).</text>
</comment>
<dbReference type="EC" id="3.1.22.-" evidence="14"/>
<keyword evidence="13" id="KW-0469">Meiosis</keyword>
<protein>
    <recommendedName>
        <fullName evidence="14">Crossover junction endonuclease MUS81</fullName>
        <ecNumber evidence="14">3.1.22.-</ecNumber>
    </recommendedName>
</protein>
<dbReference type="Proteomes" id="UP000886653">
    <property type="component" value="Unassembled WGS sequence"/>
</dbReference>
<dbReference type="Gene3D" id="1.10.150.670">
    <property type="entry name" value="Crossover junction endonuclease EME1, DNA-binding domain"/>
    <property type="match status" value="1"/>
</dbReference>
<evidence type="ECO:0000256" key="12">
    <source>
        <dbReference type="ARBA" id="ARBA00023242"/>
    </source>
</evidence>
<evidence type="ECO:0000256" key="4">
    <source>
        <dbReference type="ARBA" id="ARBA00022722"/>
    </source>
</evidence>
<dbReference type="GO" id="GO:0005634">
    <property type="term" value="C:nucleus"/>
    <property type="evidence" value="ECO:0007669"/>
    <property type="project" value="UniProtKB-SubCell"/>
</dbReference>
<gene>
    <name evidence="17" type="ORF">CROQUDRAFT_650966</name>
</gene>
<comment type="subunit">
    <text evidence="14">Interacts with EME1.</text>
</comment>
<accession>A0A9P6NQK5</accession>
<dbReference type="GO" id="GO:0000712">
    <property type="term" value="P:resolution of meiotic recombination intermediates"/>
    <property type="evidence" value="ECO:0007669"/>
    <property type="project" value="TreeGrafter"/>
</dbReference>
<comment type="subcellular location">
    <subcellularLocation>
        <location evidence="2 14">Nucleus</location>
    </subcellularLocation>
</comment>
<dbReference type="InterPro" id="IPR042530">
    <property type="entry name" value="EME1/EME2_C"/>
</dbReference>
<keyword evidence="5 14" id="KW-0479">Metal-binding</keyword>
<dbReference type="PANTHER" id="PTHR13451">
    <property type="entry name" value="CLASS II CROSSOVER JUNCTION ENDONUCLEASE MUS81"/>
    <property type="match status" value="1"/>
</dbReference>
<dbReference type="InterPro" id="IPR047416">
    <property type="entry name" value="XPF_nuclease_Mus81"/>
</dbReference>
<comment type="similarity">
    <text evidence="3 14">Belongs to the XPF family.</text>
</comment>
<dbReference type="Pfam" id="PF21136">
    <property type="entry name" value="WHD_MUS81"/>
    <property type="match status" value="1"/>
</dbReference>
<dbReference type="AlphaFoldDB" id="A0A9P6NQK5"/>
<dbReference type="InterPro" id="IPR036388">
    <property type="entry name" value="WH-like_DNA-bd_sf"/>
</dbReference>
<sequence>MPPSRSVNALWASWLQEAANHATANGGREADSYKSAATALRNHPILLVHPSEALAIKFVGQKSVGIITARLTEYCNSHGQPFPPTPPKASRKKRAAPAGSPSSRAKRTKGSSGGGRKSGVGLTAEERALDDPTTSDEEDPTAGLSFLIPRNRPPNKSFGGSAPNVEPPRTQGPSTKIQARAKKEYVPQYRTGGWGIMIALYCAHDGLYANPDRTKEQIIERAQEYCNSSYTETGARGGGAGSSGNYTAWSSMSKLIEEGLTLETSGRPKKWTLSQKGFALARALAKEEKLPQLEVDEDRLPAAPVIAHRAPAPRPSSSINAANTTPIPDRDVSAPQAAPTTQSGNRRANQTVRIESSSQSHGVPPDETDARFFFTYLDSSGCQVNSLDQADTKMDEITFNMLYKVEFWESQASHQFKRDAILDDALISPPRRPISCPATMVGWLKRSKTVPICPGLRPFTTAPIVPEMRASTSTAYDSRVPSTGQFSARNEQGEQRARAAEGRNQQNSSGLEQRLFRPSSLSPSSPEPATPIAQNQLRLPSTRLLPSTSDMQLFSQIKPEIWPAGTYDIYLLLDHRELSSRDNPTAFFELCQAEFLTLKTRKEADLKVEHCALPLGDALWIAVHKSTGQRVVLDSIVERKRLDDLCESILDDRFHEQKARLKKSGLKDRIYLVEKFNQQSNHAKFGQQIHTARVELMLLDDCHLEQTKDWKMSVKYLVTRSRILFEAHQNIELRIIPDDQIQRDTYISTLTSLRRASPQTYWVTSYKAYESLNNKSGNLTVKQIWARMISCVKGMSPEKVSLLVKRWNTPRSFWEAYKTCQEIGNSELEKQNWDWIEGSDASEFKRIGPALCKKIWELFDQTEYEIGIESEEDSSS</sequence>
<keyword evidence="8 14" id="KW-0378">Hydrolase</keyword>